<protein>
    <submittedName>
        <fullName evidence="1">Uncharacterized protein</fullName>
    </submittedName>
</protein>
<sequence>MGVHQFKPDENEAVLAELYPKFFTDFIRFGQPRQEVLSISSQLGFLHDKKNRQILCSLDYHLPERQRRAAIAQSVRAWV</sequence>
<dbReference type="Proteomes" id="UP000271889">
    <property type="component" value="Unassembled WGS sequence"/>
</dbReference>
<accession>A0A3P7M3E1</accession>
<dbReference type="EMBL" id="UYRV01104963">
    <property type="protein sequence ID" value="VDN20340.1"/>
    <property type="molecule type" value="Genomic_DNA"/>
</dbReference>
<keyword evidence="2" id="KW-1185">Reference proteome</keyword>
<name>A0A3P7M3E1_CYLGO</name>
<proteinExistence type="predicted"/>
<dbReference type="AlphaFoldDB" id="A0A3P7M3E1"/>
<reference evidence="1 2" key="1">
    <citation type="submission" date="2018-11" db="EMBL/GenBank/DDBJ databases">
        <authorList>
            <consortium name="Pathogen Informatics"/>
        </authorList>
    </citation>
    <scope>NUCLEOTIDE SEQUENCE [LARGE SCALE GENOMIC DNA]</scope>
</reference>
<gene>
    <name evidence="1" type="ORF">CGOC_LOCUS8792</name>
</gene>
<organism evidence="1 2">
    <name type="scientific">Cylicostephanus goldi</name>
    <name type="common">Nematode worm</name>
    <dbReference type="NCBI Taxonomy" id="71465"/>
    <lineage>
        <taxon>Eukaryota</taxon>
        <taxon>Metazoa</taxon>
        <taxon>Ecdysozoa</taxon>
        <taxon>Nematoda</taxon>
        <taxon>Chromadorea</taxon>
        <taxon>Rhabditida</taxon>
        <taxon>Rhabditina</taxon>
        <taxon>Rhabditomorpha</taxon>
        <taxon>Strongyloidea</taxon>
        <taxon>Strongylidae</taxon>
        <taxon>Cylicostephanus</taxon>
    </lineage>
</organism>
<evidence type="ECO:0000313" key="2">
    <source>
        <dbReference type="Proteomes" id="UP000271889"/>
    </source>
</evidence>
<evidence type="ECO:0000313" key="1">
    <source>
        <dbReference type="EMBL" id="VDN20340.1"/>
    </source>
</evidence>